<proteinExistence type="predicted"/>
<gene>
    <name evidence="4" type="primary">artP</name>
    <name evidence="4" type="ORF">NCTC10437_04866</name>
</gene>
<dbReference type="PANTHER" id="PTHR35936:SF17">
    <property type="entry name" value="ARGININE-BINDING EXTRACELLULAR PROTEIN ARTP"/>
    <property type="match status" value="1"/>
</dbReference>
<feature type="signal peptide" evidence="2">
    <location>
        <begin position="1"/>
        <end position="25"/>
    </location>
</feature>
<dbReference type="KEGG" id="mauu:NCTC10437_04866"/>
<evidence type="ECO:0000256" key="1">
    <source>
        <dbReference type="ARBA" id="ARBA00022729"/>
    </source>
</evidence>
<feature type="chain" id="PRO_5018605907" evidence="2">
    <location>
        <begin position="26"/>
        <end position="286"/>
    </location>
</feature>
<dbReference type="STRING" id="1791.GCA_001049355_03715"/>
<organism evidence="4 5">
    <name type="scientific">Mycolicibacterium aurum</name>
    <name type="common">Mycobacterium aurum</name>
    <dbReference type="NCBI Taxonomy" id="1791"/>
    <lineage>
        <taxon>Bacteria</taxon>
        <taxon>Bacillati</taxon>
        <taxon>Actinomycetota</taxon>
        <taxon>Actinomycetes</taxon>
        <taxon>Mycobacteriales</taxon>
        <taxon>Mycobacteriaceae</taxon>
        <taxon>Mycolicibacterium</taxon>
    </lineage>
</organism>
<dbReference type="SUPFAM" id="SSF53850">
    <property type="entry name" value="Periplasmic binding protein-like II"/>
    <property type="match status" value="1"/>
</dbReference>
<dbReference type="CDD" id="cd13530">
    <property type="entry name" value="PBP2_peptides_like"/>
    <property type="match status" value="1"/>
</dbReference>
<feature type="domain" description="Solute-binding protein family 3/N-terminal" evidence="3">
    <location>
        <begin position="52"/>
        <end position="279"/>
    </location>
</feature>
<dbReference type="AlphaFoldDB" id="A0A3S4RT27"/>
<dbReference type="Gene3D" id="3.40.190.10">
    <property type="entry name" value="Periplasmic binding protein-like II"/>
    <property type="match status" value="2"/>
</dbReference>
<dbReference type="SMART" id="SM00062">
    <property type="entry name" value="PBPb"/>
    <property type="match status" value="1"/>
</dbReference>
<evidence type="ECO:0000259" key="3">
    <source>
        <dbReference type="SMART" id="SM00062"/>
    </source>
</evidence>
<keyword evidence="5" id="KW-1185">Reference proteome</keyword>
<evidence type="ECO:0000256" key="2">
    <source>
        <dbReference type="SAM" id="SignalP"/>
    </source>
</evidence>
<name>A0A3S4RT27_MYCAU</name>
<reference evidence="4 5" key="1">
    <citation type="submission" date="2018-12" db="EMBL/GenBank/DDBJ databases">
        <authorList>
            <consortium name="Pathogen Informatics"/>
        </authorList>
    </citation>
    <scope>NUCLEOTIDE SEQUENCE [LARGE SCALE GENOMIC DNA]</scope>
    <source>
        <strain evidence="4 5">NCTC10437</strain>
    </source>
</reference>
<evidence type="ECO:0000313" key="4">
    <source>
        <dbReference type="EMBL" id="VEG57845.1"/>
    </source>
</evidence>
<keyword evidence="1 2" id="KW-0732">Signal</keyword>
<dbReference type="InterPro" id="IPR001638">
    <property type="entry name" value="Solute-binding_3/MltF_N"/>
</dbReference>
<dbReference type="EMBL" id="LR134356">
    <property type="protein sequence ID" value="VEG57845.1"/>
    <property type="molecule type" value="Genomic_DNA"/>
</dbReference>
<dbReference type="Pfam" id="PF00497">
    <property type="entry name" value="SBP_bac_3"/>
    <property type="match status" value="1"/>
</dbReference>
<evidence type="ECO:0000313" key="5">
    <source>
        <dbReference type="Proteomes" id="UP000279306"/>
    </source>
</evidence>
<protein>
    <submittedName>
        <fullName evidence="4">Extracellular solute-binding protein</fullName>
    </submittedName>
</protein>
<sequence length="286" mass="29889">MHSSSILGWKAIAAALAVLAVSSCAAPTAVTAPTLDARKCSKDTLATLYPGILTFGADLPVYPPWYLGDDPSNGEGFESALAYAVAAELQYTADDVRWVRVPFNAALAPGAKSFDVNLSQFSITEQRSAAVDFSSPYLDVTQAVVTVRTSPAATATNLDDLRVLRLGAQIGSTSAAAAAALDGRQAVAVYDTTGEAKTALVDGEIDALVADLPTAFSVANELRGGMMVGQLPGPSDDVEQFGIVLDHESSLTRCVSWAVDTLRGNGTLDRLQQRWLADAGRAPVLN</sequence>
<dbReference type="PANTHER" id="PTHR35936">
    <property type="entry name" value="MEMBRANE-BOUND LYTIC MUREIN TRANSGLYCOSYLASE F"/>
    <property type="match status" value="1"/>
</dbReference>
<accession>A0A3S4RT27</accession>
<dbReference type="Proteomes" id="UP000279306">
    <property type="component" value="Chromosome"/>
</dbReference>
<dbReference type="RefSeq" id="WP_048633581.1">
    <property type="nucleotide sequence ID" value="NZ_CVQQ01000012.1"/>
</dbReference>
<dbReference type="OrthoDB" id="8454826at2"/>